<accession>A0AA36GCN2</accession>
<dbReference type="AlphaFoldDB" id="A0AA36GCN2"/>
<evidence type="ECO:0000256" key="1">
    <source>
        <dbReference type="ARBA" id="ARBA00006750"/>
    </source>
</evidence>
<dbReference type="GO" id="GO:0031588">
    <property type="term" value="C:nucleotide-activated protein kinase complex"/>
    <property type="evidence" value="ECO:0007669"/>
    <property type="project" value="TreeGrafter"/>
</dbReference>
<dbReference type="GO" id="GO:0016208">
    <property type="term" value="F:AMP binding"/>
    <property type="evidence" value="ECO:0007669"/>
    <property type="project" value="TreeGrafter"/>
</dbReference>
<evidence type="ECO:0000313" key="8">
    <source>
        <dbReference type="Proteomes" id="UP001177023"/>
    </source>
</evidence>
<feature type="domain" description="CBS" evidence="6">
    <location>
        <begin position="149"/>
        <end position="207"/>
    </location>
</feature>
<dbReference type="SUPFAM" id="SSF54631">
    <property type="entry name" value="CBS-domain pair"/>
    <property type="match status" value="2"/>
</dbReference>
<reference evidence="7" key="1">
    <citation type="submission" date="2023-06" db="EMBL/GenBank/DDBJ databases">
        <authorList>
            <person name="Delattre M."/>
        </authorList>
    </citation>
    <scope>NUCLEOTIDE SEQUENCE</scope>
    <source>
        <strain evidence="7">AF72</strain>
    </source>
</reference>
<keyword evidence="3 5" id="KW-0129">CBS domain</keyword>
<dbReference type="InterPro" id="IPR046342">
    <property type="entry name" value="CBS_dom_sf"/>
</dbReference>
<proteinExistence type="inferred from homology"/>
<evidence type="ECO:0000256" key="4">
    <source>
        <dbReference type="ARBA" id="ARBA00025878"/>
    </source>
</evidence>
<dbReference type="PANTHER" id="PTHR13780:SF19">
    <property type="entry name" value="CBS DOMAIN-CONTAINING PROTEIN"/>
    <property type="match status" value="1"/>
</dbReference>
<dbReference type="Proteomes" id="UP001177023">
    <property type="component" value="Unassembled WGS sequence"/>
</dbReference>
<protein>
    <recommendedName>
        <fullName evidence="6">CBS domain-containing protein</fullName>
    </recommendedName>
</protein>
<dbReference type="GO" id="GO:0019901">
    <property type="term" value="F:protein kinase binding"/>
    <property type="evidence" value="ECO:0007669"/>
    <property type="project" value="TreeGrafter"/>
</dbReference>
<dbReference type="InterPro" id="IPR000644">
    <property type="entry name" value="CBS_dom"/>
</dbReference>
<organism evidence="7 8">
    <name type="scientific">Mesorhabditis spiculigera</name>
    <dbReference type="NCBI Taxonomy" id="96644"/>
    <lineage>
        <taxon>Eukaryota</taxon>
        <taxon>Metazoa</taxon>
        <taxon>Ecdysozoa</taxon>
        <taxon>Nematoda</taxon>
        <taxon>Chromadorea</taxon>
        <taxon>Rhabditida</taxon>
        <taxon>Rhabditina</taxon>
        <taxon>Rhabditomorpha</taxon>
        <taxon>Rhabditoidea</taxon>
        <taxon>Rhabditidae</taxon>
        <taxon>Mesorhabditinae</taxon>
        <taxon>Mesorhabditis</taxon>
    </lineage>
</organism>
<dbReference type="PANTHER" id="PTHR13780">
    <property type="entry name" value="AMP-ACTIVATED PROTEIN KINASE, GAMMA REGULATORY SUBUNIT"/>
    <property type="match status" value="1"/>
</dbReference>
<keyword evidence="2" id="KW-0677">Repeat</keyword>
<keyword evidence="8" id="KW-1185">Reference proteome</keyword>
<feature type="domain" description="CBS" evidence="6">
    <location>
        <begin position="222"/>
        <end position="283"/>
    </location>
</feature>
<dbReference type="InterPro" id="IPR050511">
    <property type="entry name" value="AMPK_gamma/SDS23_families"/>
</dbReference>
<comment type="caution">
    <text evidence="7">The sequence shown here is derived from an EMBL/GenBank/DDBJ whole genome shotgun (WGS) entry which is preliminary data.</text>
</comment>
<dbReference type="Gene3D" id="3.10.580.10">
    <property type="entry name" value="CBS-domain"/>
    <property type="match status" value="2"/>
</dbReference>
<feature type="domain" description="CBS" evidence="6">
    <location>
        <begin position="302"/>
        <end position="362"/>
    </location>
</feature>
<dbReference type="Pfam" id="PF00571">
    <property type="entry name" value="CBS"/>
    <property type="match status" value="4"/>
</dbReference>
<feature type="domain" description="CBS" evidence="6">
    <location>
        <begin position="60"/>
        <end position="124"/>
    </location>
</feature>
<evidence type="ECO:0000256" key="3">
    <source>
        <dbReference type="ARBA" id="ARBA00023122"/>
    </source>
</evidence>
<dbReference type="PROSITE" id="PS51371">
    <property type="entry name" value="CBS"/>
    <property type="match status" value="4"/>
</dbReference>
<dbReference type="GO" id="GO:0019887">
    <property type="term" value="F:protein kinase regulator activity"/>
    <property type="evidence" value="ECO:0007669"/>
    <property type="project" value="TreeGrafter"/>
</dbReference>
<gene>
    <name evidence="7" type="ORF">MSPICULIGERA_LOCUS21723</name>
</gene>
<evidence type="ECO:0000313" key="7">
    <source>
        <dbReference type="EMBL" id="CAJ0583652.1"/>
    </source>
</evidence>
<dbReference type="GO" id="GO:0005737">
    <property type="term" value="C:cytoplasm"/>
    <property type="evidence" value="ECO:0007669"/>
    <property type="project" value="TreeGrafter"/>
</dbReference>
<feature type="non-terminal residue" evidence="7">
    <location>
        <position position="399"/>
    </location>
</feature>
<evidence type="ECO:0000256" key="2">
    <source>
        <dbReference type="ARBA" id="ARBA00022737"/>
    </source>
</evidence>
<comment type="subunit">
    <text evidence="4">AMPK is a heterotrimer of an alpha catalytic subunit (PRKAA1 or PRKAA2), a beta (PRKAB1 or PRKAB2) and a gamma non-catalytic subunits (PRKAG1, PRKAG2 or PRKAG3). Interacts with FNIP1 and FNIP2.</text>
</comment>
<dbReference type="EMBL" id="CATQJA010002665">
    <property type="protein sequence ID" value="CAJ0583652.1"/>
    <property type="molecule type" value="Genomic_DNA"/>
</dbReference>
<dbReference type="GO" id="GO:0005634">
    <property type="term" value="C:nucleus"/>
    <property type="evidence" value="ECO:0007669"/>
    <property type="project" value="TreeGrafter"/>
</dbReference>
<dbReference type="SMART" id="SM00116">
    <property type="entry name" value="CBS"/>
    <property type="match status" value="4"/>
</dbReference>
<comment type="similarity">
    <text evidence="1">Belongs to the 5'-AMP-activated protein kinase gamma subunit family.</text>
</comment>
<evidence type="ECO:0000256" key="5">
    <source>
        <dbReference type="PROSITE-ProRule" id="PRU00703"/>
    </source>
</evidence>
<sequence>MPLTRDSHSVLSPNEKPVTIPAVASDSPMFTDTPVIHTVKQHEADSYARLLQLNMCYEAMPTSSKIVVFDANLKMEKAFNGLIFQNTRHVLISKNDNGQVIGILSVTDFIRVLLKKWREHLNDSMEVDCADIADMTISQYRELAEADGKILNLITIQGNQSILEAARLLAQYRIHRLPVMDPVNGSPLFILTHKRILKFLWCFGSQFSLPEYHVKTPKALGVGTWDNLRLVYEDTPLHECLTILSTENISGVPVLQRGTDKVMGMYSRFDAIAIAAENDPHYLERPVVEALNFKNFSKDADFTNLVVSIGLHDTFWQAVEVLVERSVHRLCVLNDAGQVEGLISLADVINYMVVKPGAHLESPKPHHLSRMAKVEDLSNEALRRILAGNNDIDPPNGHH</sequence>
<name>A0AA36GCN2_9BILA</name>
<evidence type="ECO:0000259" key="6">
    <source>
        <dbReference type="PROSITE" id="PS51371"/>
    </source>
</evidence>